<sequence>MGKVKHQRRSARARLNPTQVATSASLSYGAAAQAADKKSEAVLPVITKLSAVDANERAWACACASNLVGQDHRTRKLLLSHGLVDRLIDRLTDTALPVAAEAAGALRNLTVTGGYKVCTDMFNKNIVTAMHRLVQLTLTTANEVLADAKPSDDEAAVRHRVVWSLAENMICIYWSLAETSPRILKQVTQPEVLSFVLRFIELNVKVPATLAVIAETQLNAIEDRLATMQLCLEILANMASEDTVNEAENGKEEEEEEEEEEEWEDVDEEDEDDEGEEGVPGIKKVNSDAVTTAEEIKELEAITNGHGDGDEEEEDGDDMAMVDAATGQSVHALEDAEARVGIMLNRDGGRFFSQRLLPLLVRLAEPALAPPDETVALALMYTRREIPAVAELAILHARALACLNNYLVLAAERSSHGWFAEYQSTDVPRLWHWLLDSVASRVQTAPPMPATAEAGQPRDTAEQEEMRQEILEGALDCLWSMARGLGASRIPATDAQIQALINVAQGQMNSSSDHLRANCVGILGVVAQRRPHYIEMNQTIGHLLMMLVTQLPQTPPETVVEALNALYDVYDDAAHDYDAPVFVKHNYLEALRGSVPAVRQMVKQVDRRQHPMLRERAEEALVNLRAFIEYKSGELAA</sequence>
<protein>
    <submittedName>
        <fullName evidence="5">Armadillo-type protein</fullName>
    </submittedName>
</protein>
<proteinExistence type="inferred from homology"/>
<dbReference type="AlphaFoldDB" id="A0A4P9Z4Z3"/>
<dbReference type="PROSITE" id="PS50176">
    <property type="entry name" value="ARM_REPEAT"/>
    <property type="match status" value="1"/>
</dbReference>
<feature type="region of interest" description="Disordered" evidence="3">
    <location>
        <begin position="241"/>
        <end position="287"/>
    </location>
</feature>
<dbReference type="SUPFAM" id="SSF48371">
    <property type="entry name" value="ARM repeat"/>
    <property type="match status" value="1"/>
</dbReference>
<dbReference type="InterPro" id="IPR057990">
    <property type="entry name" value="TPR_SYO1"/>
</dbReference>
<dbReference type="GO" id="GO:0051082">
    <property type="term" value="F:unfolded protein binding"/>
    <property type="evidence" value="ECO:0007669"/>
    <property type="project" value="TreeGrafter"/>
</dbReference>
<dbReference type="GO" id="GO:0042273">
    <property type="term" value="P:ribosomal large subunit biogenesis"/>
    <property type="evidence" value="ECO:0007669"/>
    <property type="project" value="TreeGrafter"/>
</dbReference>
<dbReference type="Pfam" id="PF25567">
    <property type="entry name" value="TPR_SYO1"/>
    <property type="match status" value="1"/>
</dbReference>
<dbReference type="EMBL" id="KZ989196">
    <property type="protein sequence ID" value="RKP27498.1"/>
    <property type="molecule type" value="Genomic_DNA"/>
</dbReference>
<keyword evidence="6" id="KW-1185">Reference proteome</keyword>
<feature type="compositionally biased region" description="Acidic residues" evidence="3">
    <location>
        <begin position="251"/>
        <end position="277"/>
    </location>
</feature>
<evidence type="ECO:0000259" key="4">
    <source>
        <dbReference type="Pfam" id="PF25567"/>
    </source>
</evidence>
<dbReference type="InterPro" id="IPR016024">
    <property type="entry name" value="ARM-type_fold"/>
</dbReference>
<dbReference type="PANTHER" id="PTHR13347">
    <property type="entry name" value="HEAT REPEAT-CONTAINING PROTEIN 3"/>
    <property type="match status" value="1"/>
</dbReference>
<dbReference type="InterPro" id="IPR052616">
    <property type="entry name" value="SYO1-like"/>
</dbReference>
<dbReference type="Proteomes" id="UP000278143">
    <property type="component" value="Unassembled WGS sequence"/>
</dbReference>
<dbReference type="InterPro" id="IPR011989">
    <property type="entry name" value="ARM-like"/>
</dbReference>
<dbReference type="CDD" id="cd13394">
    <property type="entry name" value="Syo1_like"/>
    <property type="match status" value="1"/>
</dbReference>
<organism evidence="5 6">
    <name type="scientific">Syncephalis pseudoplumigaleata</name>
    <dbReference type="NCBI Taxonomy" id="1712513"/>
    <lineage>
        <taxon>Eukaryota</taxon>
        <taxon>Fungi</taxon>
        <taxon>Fungi incertae sedis</taxon>
        <taxon>Zoopagomycota</taxon>
        <taxon>Zoopagomycotina</taxon>
        <taxon>Zoopagomycetes</taxon>
        <taxon>Zoopagales</taxon>
        <taxon>Piptocephalidaceae</taxon>
        <taxon>Syncephalis</taxon>
    </lineage>
</organism>
<evidence type="ECO:0000313" key="6">
    <source>
        <dbReference type="Proteomes" id="UP000278143"/>
    </source>
</evidence>
<gene>
    <name evidence="5" type="ORF">SYNPS1DRAFT_26846</name>
</gene>
<dbReference type="GO" id="GO:0006606">
    <property type="term" value="P:protein import into nucleus"/>
    <property type="evidence" value="ECO:0007669"/>
    <property type="project" value="TreeGrafter"/>
</dbReference>
<evidence type="ECO:0000313" key="5">
    <source>
        <dbReference type="EMBL" id="RKP27498.1"/>
    </source>
</evidence>
<evidence type="ECO:0000256" key="2">
    <source>
        <dbReference type="PROSITE-ProRule" id="PRU00259"/>
    </source>
</evidence>
<feature type="repeat" description="ARM" evidence="2">
    <location>
        <begin position="82"/>
        <end position="110"/>
    </location>
</feature>
<evidence type="ECO:0000256" key="1">
    <source>
        <dbReference type="ARBA" id="ARBA00049983"/>
    </source>
</evidence>
<reference evidence="6" key="1">
    <citation type="journal article" date="2018" name="Nat. Microbiol.">
        <title>Leveraging single-cell genomics to expand the fungal tree of life.</title>
        <authorList>
            <person name="Ahrendt S.R."/>
            <person name="Quandt C.A."/>
            <person name="Ciobanu D."/>
            <person name="Clum A."/>
            <person name="Salamov A."/>
            <person name="Andreopoulos B."/>
            <person name="Cheng J.F."/>
            <person name="Woyke T."/>
            <person name="Pelin A."/>
            <person name="Henrissat B."/>
            <person name="Reynolds N.K."/>
            <person name="Benny G.L."/>
            <person name="Smith M.E."/>
            <person name="James T.Y."/>
            <person name="Grigoriev I.V."/>
        </authorList>
    </citation>
    <scope>NUCLEOTIDE SEQUENCE [LARGE SCALE GENOMIC DNA]</scope>
    <source>
        <strain evidence="6">Benny S71-1</strain>
    </source>
</reference>
<dbReference type="PANTHER" id="PTHR13347:SF1">
    <property type="entry name" value="HEAT REPEAT-CONTAINING PROTEIN 3"/>
    <property type="match status" value="1"/>
</dbReference>
<accession>A0A4P9Z4Z3</accession>
<dbReference type="OrthoDB" id="288703at2759"/>
<name>A0A4P9Z4Z3_9FUNG</name>
<feature type="domain" description="SYO1-like TPR repeats" evidence="4">
    <location>
        <begin position="369"/>
        <end position="633"/>
    </location>
</feature>
<evidence type="ECO:0000256" key="3">
    <source>
        <dbReference type="SAM" id="MobiDB-lite"/>
    </source>
</evidence>
<dbReference type="Gene3D" id="1.25.10.10">
    <property type="entry name" value="Leucine-rich Repeat Variant"/>
    <property type="match status" value="1"/>
</dbReference>
<comment type="similarity">
    <text evidence="1">Belongs to the nuclear import and ribosome assembly adapter family.</text>
</comment>
<dbReference type="InterPro" id="IPR000225">
    <property type="entry name" value="Armadillo"/>
</dbReference>